<dbReference type="EMBL" id="JSUH01000008">
    <property type="protein sequence ID" value="KHD97335.1"/>
    <property type="molecule type" value="Genomic_DNA"/>
</dbReference>
<reference evidence="1 2" key="1">
    <citation type="journal article" date="2003" name="Int. J. Syst. Evol. Microbiol.">
        <title>Kocuria polaris sp. nov., an orange-pigmented psychrophilic bacterium isolated from an Antarctic cyanobacterial mat sample.</title>
        <authorList>
            <person name="Reddy G.S."/>
            <person name="Prakash J.S."/>
            <person name="Prabahar V."/>
            <person name="Matsumoto G.I."/>
            <person name="Stackebrandt E."/>
            <person name="Shivaji S."/>
        </authorList>
    </citation>
    <scope>NUCLEOTIDE SEQUENCE [LARGE SCALE GENOMIC DNA]</scope>
    <source>
        <strain evidence="1 2">CMS 76or</strain>
    </source>
</reference>
<dbReference type="InterPro" id="IPR037479">
    <property type="entry name" value="Tauto_MSAD"/>
</dbReference>
<dbReference type="RefSeq" id="WP_017832726.1">
    <property type="nucleotide sequence ID" value="NZ_JSUH01000008.1"/>
</dbReference>
<dbReference type="Pfam" id="PF14552">
    <property type="entry name" value="Tautomerase_2"/>
    <property type="match status" value="1"/>
</dbReference>
<evidence type="ECO:0000313" key="2">
    <source>
        <dbReference type="Proteomes" id="UP000030466"/>
    </source>
</evidence>
<keyword evidence="2" id="KW-1185">Reference proteome</keyword>
<dbReference type="InterPro" id="IPR014347">
    <property type="entry name" value="Tautomerase/MIF_sf"/>
</dbReference>
<dbReference type="Proteomes" id="UP000030466">
    <property type="component" value="Unassembled WGS sequence"/>
</dbReference>
<accession>A0A0A6VQQ9</accession>
<dbReference type="SUPFAM" id="SSF55331">
    <property type="entry name" value="Tautomerase/MIF"/>
    <property type="match status" value="1"/>
</dbReference>
<evidence type="ECO:0000313" key="1">
    <source>
        <dbReference type="EMBL" id="KHD97335.1"/>
    </source>
</evidence>
<dbReference type="PANTHER" id="PTHR38460">
    <property type="entry name" value="TAUTOMERASE YOLI-RELATED"/>
    <property type="match status" value="1"/>
</dbReference>
<dbReference type="OrthoDB" id="9804765at2"/>
<organism evidence="1 2">
    <name type="scientific">Kocuria rosea subsp. polaris</name>
    <dbReference type="NCBI Taxonomy" id="136273"/>
    <lineage>
        <taxon>Bacteria</taxon>
        <taxon>Bacillati</taxon>
        <taxon>Actinomycetota</taxon>
        <taxon>Actinomycetes</taxon>
        <taxon>Micrococcales</taxon>
        <taxon>Micrococcaceae</taxon>
        <taxon>Kocuria</taxon>
    </lineage>
</organism>
<dbReference type="Gene3D" id="3.30.429.10">
    <property type="entry name" value="Macrophage Migration Inhibitory Factor"/>
    <property type="match status" value="1"/>
</dbReference>
<dbReference type="AlphaFoldDB" id="A0A0A6VQQ9"/>
<name>A0A0A6VQQ9_KOCRO</name>
<sequence>MPLVRIDVIEDRRTPEQLRELADTVQDVMLDTFAAPPRDRYQIITEHRPGQIIAEDTGLGFTRTDDLVIVQVVQQGRSEAQKQAMYRALADRLRARTGLDPQDLIVSVTENTREDWSFGEGVAQFLEGRL</sequence>
<comment type="caution">
    <text evidence="1">The sequence shown here is derived from an EMBL/GenBank/DDBJ whole genome shotgun (WGS) entry which is preliminary data.</text>
</comment>
<gene>
    <name evidence="1" type="ORF">GY22_09975</name>
</gene>
<proteinExistence type="predicted"/>
<protein>
    <submittedName>
        <fullName evidence="1">Tautomerase</fullName>
    </submittedName>
</protein>
<dbReference type="PANTHER" id="PTHR38460:SF1">
    <property type="entry name" value="TAUTOMERASE YOLI-RELATED"/>
    <property type="match status" value="1"/>
</dbReference>